<dbReference type="PANTHER" id="PTHR13016:SF0">
    <property type="entry name" value="AMME SYNDROME CANDIDATE GENE 1 PROTEIN"/>
    <property type="match status" value="1"/>
</dbReference>
<feature type="domain" description="AMMECR1" evidence="2">
    <location>
        <begin position="63"/>
        <end position="266"/>
    </location>
</feature>
<evidence type="ECO:0000313" key="3">
    <source>
        <dbReference type="EMBL" id="KKK77191.1"/>
    </source>
</evidence>
<reference evidence="3" key="1">
    <citation type="journal article" date="2015" name="Nature">
        <title>Complex archaea that bridge the gap between prokaryotes and eukaryotes.</title>
        <authorList>
            <person name="Spang A."/>
            <person name="Saw J.H."/>
            <person name="Jorgensen S.L."/>
            <person name="Zaremba-Niedzwiedzka K."/>
            <person name="Martijn J."/>
            <person name="Lind A.E."/>
            <person name="van Eijk R."/>
            <person name="Schleper C."/>
            <person name="Guy L."/>
            <person name="Ettema T.J."/>
        </authorList>
    </citation>
    <scope>NUCLEOTIDE SEQUENCE</scope>
</reference>
<comment type="caution">
    <text evidence="3">The sequence shown here is derived from an EMBL/GenBank/DDBJ whole genome shotgun (WGS) entry which is preliminary data.</text>
</comment>
<dbReference type="EMBL" id="LAZR01055074">
    <property type="protein sequence ID" value="KKK77191.1"/>
    <property type="molecule type" value="Genomic_DNA"/>
</dbReference>
<evidence type="ECO:0000259" key="2">
    <source>
        <dbReference type="PROSITE" id="PS51112"/>
    </source>
</evidence>
<dbReference type="InterPro" id="IPR036071">
    <property type="entry name" value="AMMECR1_dom_sf"/>
</dbReference>
<dbReference type="SUPFAM" id="SSF143447">
    <property type="entry name" value="AMMECR1-like"/>
    <property type="match status" value="1"/>
</dbReference>
<dbReference type="AlphaFoldDB" id="A0A0F9AXW8"/>
<dbReference type="InterPro" id="IPR023473">
    <property type="entry name" value="AMMECR1"/>
</dbReference>
<gene>
    <name evidence="3" type="ORF">LCGC14_2856100</name>
</gene>
<dbReference type="PROSITE" id="PS51112">
    <property type="entry name" value="AMMECR1"/>
    <property type="match status" value="1"/>
</dbReference>
<name>A0A0F9AXW8_9ZZZZ</name>
<sequence>MRYVYTGNVSDREHQGTRCPGCDRVVIGRDGYTLGTFDVEAGRCRHCNTPIAGHYDKTPGTWGGKRLPVKIGDYAMAEKPAQKPEAKIPPATAEAKPTPRPKPAAAAGERPELTDQQQQRIFQAAGRRVAAAVRGEQAESLDTVRAAVRAAKEDPRFPPISPTELQHLDMEVWLLWGLMPVTELGEDRVGAVVIGKHGLQIARGNARGLLLPGVAVDHNLDARGFLQQVCVKAGLPVDAWKQDDTSLMTFEGHAVSGPLSTTLDDQVVAEIEATPAGGPTPSEMATLAQFCRGNI</sequence>
<proteinExistence type="predicted"/>
<dbReference type="Pfam" id="PF01871">
    <property type="entry name" value="AMMECR1"/>
    <property type="match status" value="1"/>
</dbReference>
<dbReference type="PANTHER" id="PTHR13016">
    <property type="entry name" value="AMMECR1 HOMOLOG"/>
    <property type="match status" value="1"/>
</dbReference>
<accession>A0A0F9AXW8</accession>
<dbReference type="InterPro" id="IPR002733">
    <property type="entry name" value="AMMECR1_domain"/>
</dbReference>
<dbReference type="Gene3D" id="3.30.1490.150">
    <property type="entry name" value="Hypothetical protein ph0010, domain 2"/>
    <property type="match status" value="1"/>
</dbReference>
<feature type="non-terminal residue" evidence="3">
    <location>
        <position position="295"/>
    </location>
</feature>
<protein>
    <recommendedName>
        <fullName evidence="2">AMMECR1 domain-containing protein</fullName>
    </recommendedName>
</protein>
<feature type="region of interest" description="Disordered" evidence="1">
    <location>
        <begin position="79"/>
        <end position="115"/>
    </location>
</feature>
<organism evidence="3">
    <name type="scientific">marine sediment metagenome</name>
    <dbReference type="NCBI Taxonomy" id="412755"/>
    <lineage>
        <taxon>unclassified sequences</taxon>
        <taxon>metagenomes</taxon>
        <taxon>ecological metagenomes</taxon>
    </lineage>
</organism>
<evidence type="ECO:0000256" key="1">
    <source>
        <dbReference type="SAM" id="MobiDB-lite"/>
    </source>
</evidence>